<keyword evidence="1" id="KW-0479">Metal-binding</keyword>
<accession>A0A1H3VP99</accession>
<evidence type="ECO:0000313" key="4">
    <source>
        <dbReference type="Proteomes" id="UP000187280"/>
    </source>
</evidence>
<proteinExistence type="predicted"/>
<dbReference type="PROSITE" id="PS01229">
    <property type="entry name" value="COF_2"/>
    <property type="match status" value="1"/>
</dbReference>
<keyword evidence="4" id="KW-1185">Reference proteome</keyword>
<dbReference type="NCBIfam" id="TIGR01484">
    <property type="entry name" value="HAD-SF-IIB"/>
    <property type="match status" value="1"/>
</dbReference>
<dbReference type="Gene3D" id="3.40.50.1000">
    <property type="entry name" value="HAD superfamily/HAD-like"/>
    <property type="match status" value="1"/>
</dbReference>
<dbReference type="PANTHER" id="PTHR10000">
    <property type="entry name" value="PHOSPHOSERINE PHOSPHATASE"/>
    <property type="match status" value="1"/>
</dbReference>
<dbReference type="InterPro" id="IPR006379">
    <property type="entry name" value="HAD-SF_hydro_IIB"/>
</dbReference>
<dbReference type="CDD" id="cd07518">
    <property type="entry name" value="HAD_YbiV-Like"/>
    <property type="match status" value="1"/>
</dbReference>
<dbReference type="EMBL" id="FNQS01000001">
    <property type="protein sequence ID" value="SDZ76600.1"/>
    <property type="molecule type" value="Genomic_DNA"/>
</dbReference>
<dbReference type="SUPFAM" id="SSF56784">
    <property type="entry name" value="HAD-like"/>
    <property type="match status" value="1"/>
</dbReference>
<dbReference type="GO" id="GO:0000287">
    <property type="term" value="F:magnesium ion binding"/>
    <property type="evidence" value="ECO:0007669"/>
    <property type="project" value="TreeGrafter"/>
</dbReference>
<dbReference type="SFLD" id="SFLDG01144">
    <property type="entry name" value="C2.B.4:_PGP_Like"/>
    <property type="match status" value="1"/>
</dbReference>
<dbReference type="InterPro" id="IPR036412">
    <property type="entry name" value="HAD-like_sf"/>
</dbReference>
<dbReference type="SFLD" id="SFLDG01140">
    <property type="entry name" value="C2.B:_Phosphomannomutase_and_P"/>
    <property type="match status" value="1"/>
</dbReference>
<dbReference type="Proteomes" id="UP000187280">
    <property type="component" value="Unassembled WGS sequence"/>
</dbReference>
<dbReference type="GO" id="GO:0016791">
    <property type="term" value="F:phosphatase activity"/>
    <property type="evidence" value="ECO:0007669"/>
    <property type="project" value="TreeGrafter"/>
</dbReference>
<dbReference type="RefSeq" id="WP_026743092.1">
    <property type="nucleotide sequence ID" value="NZ_FNQS01000001.1"/>
</dbReference>
<keyword evidence="2" id="KW-0378">Hydrolase</keyword>
<dbReference type="eggNOG" id="COG0561">
    <property type="taxonomic scope" value="Bacteria"/>
</dbReference>
<sequence>MIKMIAVDMDGTFLNNDKQFNKNRFFKQYAQLKQEGIQFVVASGNQYYQLLSFFPDISHEIAFVAENGAYVVTAGEPIFCGELAPADVRKVIEVLSAIPYIQFVVCGKDSAYVYASSTDDFLQLIAKHYYRIEQREDFDGLTDTIFKFSLSVPDDQIPALMAHIGHALDGIVKPVSSGFGFVDLIIPGVHKAHGIALLQKRWRIGNDEVVAIGDSGNDEEMLRQAGFGVAMANAQPKIREMAKYHTESNEQEGALNVIDRVLTRSAPFDLR</sequence>
<evidence type="ECO:0000256" key="1">
    <source>
        <dbReference type="ARBA" id="ARBA00022723"/>
    </source>
</evidence>
<organism evidence="3 4">
    <name type="scientific">Lonsdalea quercina</name>
    <dbReference type="NCBI Taxonomy" id="71657"/>
    <lineage>
        <taxon>Bacteria</taxon>
        <taxon>Pseudomonadati</taxon>
        <taxon>Pseudomonadota</taxon>
        <taxon>Gammaproteobacteria</taxon>
        <taxon>Enterobacterales</taxon>
        <taxon>Pectobacteriaceae</taxon>
        <taxon>Lonsdalea</taxon>
    </lineage>
</organism>
<reference evidence="3 4" key="1">
    <citation type="submission" date="2016-10" db="EMBL/GenBank/DDBJ databases">
        <authorList>
            <person name="de Groot N.N."/>
        </authorList>
    </citation>
    <scope>NUCLEOTIDE SEQUENCE [LARGE SCALE GENOMIC DNA]</scope>
    <source>
        <strain evidence="3 4">ATCC 29281</strain>
    </source>
</reference>
<evidence type="ECO:0000313" key="3">
    <source>
        <dbReference type="EMBL" id="SDZ76600.1"/>
    </source>
</evidence>
<dbReference type="GO" id="GO:0005829">
    <property type="term" value="C:cytosol"/>
    <property type="evidence" value="ECO:0007669"/>
    <property type="project" value="TreeGrafter"/>
</dbReference>
<dbReference type="GeneID" id="97763069"/>
<dbReference type="NCBIfam" id="TIGR00099">
    <property type="entry name" value="Cof-subfamily"/>
    <property type="match status" value="1"/>
</dbReference>
<dbReference type="PANTHER" id="PTHR10000:SF53">
    <property type="entry name" value="5-AMINO-6-(5-PHOSPHO-D-RIBITYLAMINO)URACIL PHOSPHATASE YBJI-RELATED"/>
    <property type="match status" value="1"/>
</dbReference>
<dbReference type="InterPro" id="IPR000150">
    <property type="entry name" value="Cof"/>
</dbReference>
<evidence type="ECO:0000256" key="2">
    <source>
        <dbReference type="ARBA" id="ARBA00022801"/>
    </source>
</evidence>
<dbReference type="SFLD" id="SFLDS00003">
    <property type="entry name" value="Haloacid_Dehalogenase"/>
    <property type="match status" value="1"/>
</dbReference>
<dbReference type="Pfam" id="PF08282">
    <property type="entry name" value="Hydrolase_3"/>
    <property type="match status" value="1"/>
</dbReference>
<protein>
    <submittedName>
        <fullName evidence="3">Sugar-phosphatase</fullName>
    </submittedName>
</protein>
<dbReference type="InterPro" id="IPR023214">
    <property type="entry name" value="HAD_sf"/>
</dbReference>
<gene>
    <name evidence="3" type="ORF">SAMN02982996_00122</name>
</gene>
<name>A0A1H3VP99_9GAMM</name>
<dbReference type="AlphaFoldDB" id="A0A1H3VP99"/>
<dbReference type="Gene3D" id="3.30.1240.10">
    <property type="match status" value="1"/>
</dbReference>
<dbReference type="STRING" id="71657.SAMN02982996_00122"/>